<reference evidence="1 2" key="1">
    <citation type="submission" date="2023-01" db="EMBL/GenBank/DDBJ databases">
        <authorList>
            <person name="Kreplak J."/>
        </authorList>
    </citation>
    <scope>NUCLEOTIDE SEQUENCE [LARGE SCALE GENOMIC DNA]</scope>
</reference>
<dbReference type="AlphaFoldDB" id="A0AAV1A258"/>
<evidence type="ECO:0000313" key="1">
    <source>
        <dbReference type="EMBL" id="CAI8604649.1"/>
    </source>
</evidence>
<name>A0AAV1A258_VICFA</name>
<protein>
    <submittedName>
        <fullName evidence="1">Uncharacterized protein</fullName>
    </submittedName>
</protein>
<accession>A0AAV1A258</accession>
<organism evidence="1 2">
    <name type="scientific">Vicia faba</name>
    <name type="common">Broad bean</name>
    <name type="synonym">Faba vulgaris</name>
    <dbReference type="NCBI Taxonomy" id="3906"/>
    <lineage>
        <taxon>Eukaryota</taxon>
        <taxon>Viridiplantae</taxon>
        <taxon>Streptophyta</taxon>
        <taxon>Embryophyta</taxon>
        <taxon>Tracheophyta</taxon>
        <taxon>Spermatophyta</taxon>
        <taxon>Magnoliopsida</taxon>
        <taxon>eudicotyledons</taxon>
        <taxon>Gunneridae</taxon>
        <taxon>Pentapetalae</taxon>
        <taxon>rosids</taxon>
        <taxon>fabids</taxon>
        <taxon>Fabales</taxon>
        <taxon>Fabaceae</taxon>
        <taxon>Papilionoideae</taxon>
        <taxon>50 kb inversion clade</taxon>
        <taxon>NPAAA clade</taxon>
        <taxon>Hologalegina</taxon>
        <taxon>IRL clade</taxon>
        <taxon>Fabeae</taxon>
        <taxon>Vicia</taxon>
    </lineage>
</organism>
<keyword evidence="2" id="KW-1185">Reference proteome</keyword>
<sequence>MFHDVSSFSILFPPAVYFVDACFRTFISLDRTGCVFASEPVASVSASEPVLLCLRLHRHRTAERLIQPLSPSVSLRLRRRLLSVLIRPSSPSVCLCRRLPSPSVIILWTGVLISQNSFGGSVAAKKFQIKIEIQEKWLLNEKNEIVGSETDTYPIAIANFLPLKLIYIAFEPKSIAPEVSSEKTKYKD</sequence>
<proteinExistence type="predicted"/>
<dbReference type="EMBL" id="OX451738">
    <property type="protein sequence ID" value="CAI8604649.1"/>
    <property type="molecule type" value="Genomic_DNA"/>
</dbReference>
<gene>
    <name evidence="1" type="ORF">VFH_III143480</name>
</gene>
<dbReference type="Proteomes" id="UP001157006">
    <property type="component" value="Chromosome 3"/>
</dbReference>
<evidence type="ECO:0000313" key="2">
    <source>
        <dbReference type="Proteomes" id="UP001157006"/>
    </source>
</evidence>